<feature type="transmembrane region" description="Helical" evidence="13">
    <location>
        <begin position="219"/>
        <end position="248"/>
    </location>
</feature>
<keyword evidence="8 12" id="KW-0406">Ion transport</keyword>
<evidence type="ECO:0000256" key="12">
    <source>
        <dbReference type="RuleBase" id="RU000679"/>
    </source>
</evidence>
<name>A0AAJ7E835_PAPXU</name>
<comment type="similarity">
    <text evidence="2 12">Belongs to the amiloride-sensitive sodium channel (TC 1.A.6) family.</text>
</comment>
<evidence type="ECO:0000313" key="14">
    <source>
        <dbReference type="RefSeq" id="XP_013166637.1"/>
    </source>
</evidence>
<keyword evidence="3 12" id="KW-0813">Transport</keyword>
<reference evidence="14" key="1">
    <citation type="submission" date="2025-08" db="UniProtKB">
        <authorList>
            <consortium name="RefSeq"/>
        </authorList>
    </citation>
    <scope>IDENTIFICATION</scope>
</reference>
<dbReference type="PANTHER" id="PTHR11690:SF175">
    <property type="entry name" value="PICKPOCKET 13-RELATED"/>
    <property type="match status" value="1"/>
</dbReference>
<dbReference type="RefSeq" id="XP_013166637.1">
    <property type="nucleotide sequence ID" value="XM_013311183.1"/>
</dbReference>
<dbReference type="GO" id="GO:0005886">
    <property type="term" value="C:plasma membrane"/>
    <property type="evidence" value="ECO:0007669"/>
    <property type="project" value="TreeGrafter"/>
</dbReference>
<keyword evidence="9 13" id="KW-0472">Membrane</keyword>
<evidence type="ECO:0000256" key="7">
    <source>
        <dbReference type="ARBA" id="ARBA00023053"/>
    </source>
</evidence>
<sequence length="253" mass="28755">MSIKFYREHNLDKLFSVNQSTGPGILTFRLLSDAQISIHSPEELSTKLLDNKFKVDVDLNYHNHVDILFSIVEVDNDPLLQFETANVRGCRYLKEIPNGLMHAYPVYSTGACRLARNTERSYQQCGCVHPVRHISYEHLYCNYTGINCLVTYEGQKIKLGVDKANNDSCLPSCVESELTVVHTSMRRVPKQAKRGSLINIRMISLPTLRYRKNLLRNNLDLVVTVGGMLGLFFSASVLSLAEAFYLIIRQPNK</sequence>
<dbReference type="KEGG" id="pxu:106117108"/>
<dbReference type="Pfam" id="PF00858">
    <property type="entry name" value="ASC"/>
    <property type="match status" value="1"/>
</dbReference>
<evidence type="ECO:0000256" key="10">
    <source>
        <dbReference type="ARBA" id="ARBA00023201"/>
    </source>
</evidence>
<protein>
    <submittedName>
        <fullName evidence="14">Uncharacterized protein LOC106117108</fullName>
    </submittedName>
</protein>
<evidence type="ECO:0000256" key="4">
    <source>
        <dbReference type="ARBA" id="ARBA00022461"/>
    </source>
</evidence>
<keyword evidence="6 13" id="KW-1133">Transmembrane helix</keyword>
<keyword evidence="11 12" id="KW-0407">Ion channel</keyword>
<keyword evidence="4 12" id="KW-0894">Sodium channel</keyword>
<keyword evidence="5 12" id="KW-0812">Transmembrane</keyword>
<gene>
    <name evidence="14" type="primary">LOC106117108</name>
</gene>
<dbReference type="PANTHER" id="PTHR11690">
    <property type="entry name" value="AMILORIDE-SENSITIVE SODIUM CHANNEL-RELATED"/>
    <property type="match status" value="1"/>
</dbReference>
<proteinExistence type="inferred from homology"/>
<evidence type="ECO:0000256" key="5">
    <source>
        <dbReference type="ARBA" id="ARBA00022692"/>
    </source>
</evidence>
<dbReference type="InterPro" id="IPR001873">
    <property type="entry name" value="ENaC"/>
</dbReference>
<dbReference type="AlphaFoldDB" id="A0AAJ7E835"/>
<evidence type="ECO:0000256" key="1">
    <source>
        <dbReference type="ARBA" id="ARBA00004141"/>
    </source>
</evidence>
<evidence type="ECO:0000256" key="6">
    <source>
        <dbReference type="ARBA" id="ARBA00022989"/>
    </source>
</evidence>
<dbReference type="GO" id="GO:0015280">
    <property type="term" value="F:ligand-gated sodium channel activity"/>
    <property type="evidence" value="ECO:0007669"/>
    <property type="project" value="TreeGrafter"/>
</dbReference>
<evidence type="ECO:0000256" key="8">
    <source>
        <dbReference type="ARBA" id="ARBA00023065"/>
    </source>
</evidence>
<dbReference type="GeneID" id="106117108"/>
<evidence type="ECO:0000256" key="9">
    <source>
        <dbReference type="ARBA" id="ARBA00023136"/>
    </source>
</evidence>
<evidence type="ECO:0000256" key="11">
    <source>
        <dbReference type="ARBA" id="ARBA00023303"/>
    </source>
</evidence>
<comment type="subcellular location">
    <subcellularLocation>
        <location evidence="1">Membrane</location>
        <topology evidence="1">Multi-pass membrane protein</topology>
    </subcellularLocation>
</comment>
<evidence type="ECO:0000256" key="3">
    <source>
        <dbReference type="ARBA" id="ARBA00022448"/>
    </source>
</evidence>
<organism evidence="14">
    <name type="scientific">Papilio xuthus</name>
    <name type="common">Asian swallowtail butterfly</name>
    <dbReference type="NCBI Taxonomy" id="66420"/>
    <lineage>
        <taxon>Eukaryota</taxon>
        <taxon>Metazoa</taxon>
        <taxon>Ecdysozoa</taxon>
        <taxon>Arthropoda</taxon>
        <taxon>Hexapoda</taxon>
        <taxon>Insecta</taxon>
        <taxon>Pterygota</taxon>
        <taxon>Neoptera</taxon>
        <taxon>Endopterygota</taxon>
        <taxon>Lepidoptera</taxon>
        <taxon>Glossata</taxon>
        <taxon>Ditrysia</taxon>
        <taxon>Papilionoidea</taxon>
        <taxon>Papilionidae</taxon>
        <taxon>Papilioninae</taxon>
        <taxon>Papilio</taxon>
    </lineage>
</organism>
<accession>A0AAJ7E835</accession>
<evidence type="ECO:0000256" key="2">
    <source>
        <dbReference type="ARBA" id="ARBA00007193"/>
    </source>
</evidence>
<keyword evidence="10 12" id="KW-0739">Sodium transport</keyword>
<keyword evidence="7" id="KW-0915">Sodium</keyword>
<dbReference type="Proteomes" id="UP000694872">
    <property type="component" value="Unplaced"/>
</dbReference>
<evidence type="ECO:0000256" key="13">
    <source>
        <dbReference type="SAM" id="Phobius"/>
    </source>
</evidence>